<name>A0AAD5X4C6_9FUNG</name>
<feature type="domain" description="SPX" evidence="8">
    <location>
        <begin position="1"/>
        <end position="254"/>
    </location>
</feature>
<protein>
    <submittedName>
        <fullName evidence="9">Low-affinity phosphate transporter</fullName>
    </submittedName>
</protein>
<feature type="transmembrane region" description="Helical" evidence="7">
    <location>
        <begin position="830"/>
        <end position="856"/>
    </location>
</feature>
<evidence type="ECO:0000259" key="8">
    <source>
        <dbReference type="PROSITE" id="PS51382"/>
    </source>
</evidence>
<dbReference type="PANTHER" id="PTHR10283">
    <property type="entry name" value="SOLUTE CARRIER FAMILY 13 MEMBER"/>
    <property type="match status" value="1"/>
</dbReference>
<evidence type="ECO:0000256" key="7">
    <source>
        <dbReference type="SAM" id="Phobius"/>
    </source>
</evidence>
<sequence length="859" mass="95766">RAEENWFCLQAPIGKYRAYSQLKKIIYAVEKATLGLRALPASPHDIETGDGEQPQLLVEDDERAPLLQPITPEDATAYFTRALDEQVEKISNFYTRKEQDLYAEVESIATDINYIETHDGAYLLAQTALPPNFDTLGRAGGAQQYAALEENRRRPDSVYEESVSSPARPTRPRRSVSEPRNLIEDERHRYMASVIWGSKGLKQHRQRFHKRLSDAFVLLCELKDYVELNYTGFSKIVKKYDKVTGNKLRRVYLTQKVEPAYPFQADTKRKLDASVDRIVELYARVLADGKQSLALTDLKSNLRERIVWERNTIWRDMIEQERRRETIGLRPLKEVQEGQERREVVFLGLKFTVPRVPKNLVLFILFTTIFVGMLNVDYFESVEQRNCLAIMVYASLLWAFEVLQLFVTAIIVPLLVVTLRVVREPLPQPDGTVQFRRMDAKAASKKIFSDMFGSVIMLLLGGFALASALSKHNIAKGVASFVLGKAGSKPSMVLMALMFVSTFASMWISNVAAPVLCFSLITPILRNLPHKSPYARCLIMGIAMASNVGGMASPIASPQNIIAMGTINPPPSWLDWFMIALPVVIVIDISIWALLLAVYRPKESEGTAPPEIFSRSHFRDHPLDRKQYFILAVSAVTIGLWCAESSLEWFVGDMGVIAIVPIVAFFGTGILTKDDWNSMLWSGELVLHLSCYLEAAMWLIHSYLRTVVMLAMGGIALGKAVESSGLLAEITQSIAPHLVNLSTFHCLAIFSGIVLLVTSFISHTVGALIILPIVVQVAHSLPDPRPRTMVMAAALMCSGAMGLPVSSFPNMNAISLEDPTGIPWLSVGDFLVAGIPSGFIAWGTIMSVGYFIMGLLDFR</sequence>
<keyword evidence="4 7" id="KW-1133">Transmembrane helix</keyword>
<dbReference type="Pfam" id="PF03600">
    <property type="entry name" value="CitMHS"/>
    <property type="match status" value="1"/>
</dbReference>
<evidence type="ECO:0000256" key="4">
    <source>
        <dbReference type="ARBA" id="ARBA00022989"/>
    </source>
</evidence>
<dbReference type="GO" id="GO:0006817">
    <property type="term" value="P:phosphate ion transport"/>
    <property type="evidence" value="ECO:0007669"/>
    <property type="project" value="TreeGrafter"/>
</dbReference>
<dbReference type="InterPro" id="IPR004331">
    <property type="entry name" value="SPX_dom"/>
</dbReference>
<feature type="transmembrane region" description="Helical" evidence="7">
    <location>
        <begin position="747"/>
        <end position="778"/>
    </location>
</feature>
<keyword evidence="3 7" id="KW-0812">Transmembrane</keyword>
<dbReference type="Proteomes" id="UP001212841">
    <property type="component" value="Unassembled WGS sequence"/>
</dbReference>
<organism evidence="9 10">
    <name type="scientific">Rhizophlyctis rosea</name>
    <dbReference type="NCBI Taxonomy" id="64517"/>
    <lineage>
        <taxon>Eukaryota</taxon>
        <taxon>Fungi</taxon>
        <taxon>Fungi incertae sedis</taxon>
        <taxon>Chytridiomycota</taxon>
        <taxon>Chytridiomycota incertae sedis</taxon>
        <taxon>Chytridiomycetes</taxon>
        <taxon>Rhizophlyctidales</taxon>
        <taxon>Rhizophlyctidaceae</taxon>
        <taxon>Rhizophlyctis</taxon>
    </lineage>
</organism>
<feature type="region of interest" description="Disordered" evidence="6">
    <location>
        <begin position="150"/>
        <end position="179"/>
    </location>
</feature>
<feature type="transmembrane region" description="Helical" evidence="7">
    <location>
        <begin position="537"/>
        <end position="556"/>
    </location>
</feature>
<evidence type="ECO:0000256" key="5">
    <source>
        <dbReference type="ARBA" id="ARBA00023136"/>
    </source>
</evidence>
<accession>A0AAD5X4C6</accession>
<feature type="transmembrane region" description="Helical" evidence="7">
    <location>
        <begin position="685"/>
        <end position="704"/>
    </location>
</feature>
<dbReference type="GO" id="GO:0005315">
    <property type="term" value="F:phosphate transmembrane transporter activity"/>
    <property type="evidence" value="ECO:0007669"/>
    <property type="project" value="TreeGrafter"/>
</dbReference>
<comment type="caution">
    <text evidence="9">The sequence shown here is derived from an EMBL/GenBank/DDBJ whole genome shotgun (WGS) entry which is preliminary data.</text>
</comment>
<dbReference type="CDD" id="cd01115">
    <property type="entry name" value="SLC13_permease"/>
    <property type="match status" value="1"/>
</dbReference>
<dbReference type="GO" id="GO:0005886">
    <property type="term" value="C:plasma membrane"/>
    <property type="evidence" value="ECO:0007669"/>
    <property type="project" value="TreeGrafter"/>
</dbReference>
<evidence type="ECO:0000256" key="6">
    <source>
        <dbReference type="SAM" id="MobiDB-lite"/>
    </source>
</evidence>
<feature type="transmembrane region" description="Helical" evidence="7">
    <location>
        <begin position="628"/>
        <end position="650"/>
    </location>
</feature>
<evidence type="ECO:0000313" key="9">
    <source>
        <dbReference type="EMBL" id="KAJ3049309.1"/>
    </source>
</evidence>
<keyword evidence="2" id="KW-0813">Transport</keyword>
<feature type="transmembrane region" description="Helical" evidence="7">
    <location>
        <begin position="390"/>
        <end position="417"/>
    </location>
</feature>
<dbReference type="InterPro" id="IPR004680">
    <property type="entry name" value="Cit_transptr-like_dom"/>
</dbReference>
<gene>
    <name evidence="9" type="primary">PHO91</name>
    <name evidence="9" type="ORF">HK097_009693</name>
</gene>
<feature type="non-terminal residue" evidence="9">
    <location>
        <position position="859"/>
    </location>
</feature>
<dbReference type="PROSITE" id="PS51382">
    <property type="entry name" value="SPX"/>
    <property type="match status" value="1"/>
</dbReference>
<dbReference type="CDD" id="cd14478">
    <property type="entry name" value="SPX_PHO87_PHO90_like"/>
    <property type="match status" value="1"/>
</dbReference>
<feature type="transmembrane region" description="Helical" evidence="7">
    <location>
        <begin position="360"/>
        <end position="378"/>
    </location>
</feature>
<reference evidence="9" key="1">
    <citation type="submission" date="2020-05" db="EMBL/GenBank/DDBJ databases">
        <title>Phylogenomic resolution of chytrid fungi.</title>
        <authorList>
            <person name="Stajich J.E."/>
            <person name="Amses K."/>
            <person name="Simmons R."/>
            <person name="Seto K."/>
            <person name="Myers J."/>
            <person name="Bonds A."/>
            <person name="Quandt C.A."/>
            <person name="Barry K."/>
            <person name="Liu P."/>
            <person name="Grigoriev I."/>
            <person name="Longcore J.E."/>
            <person name="James T.Y."/>
        </authorList>
    </citation>
    <scope>NUCLEOTIDE SEQUENCE</scope>
    <source>
        <strain evidence="9">JEL0318</strain>
    </source>
</reference>
<dbReference type="AlphaFoldDB" id="A0AAD5X4C6"/>
<comment type="subcellular location">
    <subcellularLocation>
        <location evidence="1">Membrane</location>
        <topology evidence="1">Multi-pass membrane protein</topology>
    </subcellularLocation>
</comment>
<feature type="transmembrane region" description="Helical" evidence="7">
    <location>
        <begin position="576"/>
        <end position="599"/>
    </location>
</feature>
<proteinExistence type="predicted"/>
<evidence type="ECO:0000256" key="1">
    <source>
        <dbReference type="ARBA" id="ARBA00004141"/>
    </source>
</evidence>
<evidence type="ECO:0000256" key="3">
    <source>
        <dbReference type="ARBA" id="ARBA00022692"/>
    </source>
</evidence>
<dbReference type="PANTHER" id="PTHR10283:SF92">
    <property type="entry name" value="LOW-AFFINITY PHOSPHATE TRANSPORTER PHO91"/>
    <property type="match status" value="1"/>
</dbReference>
<feature type="transmembrane region" description="Helical" evidence="7">
    <location>
        <begin position="492"/>
        <end position="525"/>
    </location>
</feature>
<dbReference type="EMBL" id="JADGJD010000663">
    <property type="protein sequence ID" value="KAJ3049309.1"/>
    <property type="molecule type" value="Genomic_DNA"/>
</dbReference>
<keyword evidence="5 7" id="KW-0472">Membrane</keyword>
<feature type="transmembrane region" description="Helical" evidence="7">
    <location>
        <begin position="790"/>
        <end position="810"/>
    </location>
</feature>
<keyword evidence="10" id="KW-1185">Reference proteome</keyword>
<dbReference type="Pfam" id="PF03105">
    <property type="entry name" value="SPX"/>
    <property type="match status" value="1"/>
</dbReference>
<feature type="transmembrane region" description="Helical" evidence="7">
    <location>
        <begin position="656"/>
        <end position="673"/>
    </location>
</feature>
<evidence type="ECO:0000313" key="10">
    <source>
        <dbReference type="Proteomes" id="UP001212841"/>
    </source>
</evidence>
<evidence type="ECO:0000256" key="2">
    <source>
        <dbReference type="ARBA" id="ARBA00022448"/>
    </source>
</evidence>
<dbReference type="GO" id="GO:0006797">
    <property type="term" value="P:polyphosphate metabolic process"/>
    <property type="evidence" value="ECO:0007669"/>
    <property type="project" value="TreeGrafter"/>
</dbReference>
<feature type="transmembrane region" description="Helical" evidence="7">
    <location>
        <begin position="447"/>
        <end position="469"/>
    </location>
</feature>